<gene>
    <name evidence="2" type="ORF">ERS007703_03508</name>
</gene>
<feature type="signal peptide" evidence="1">
    <location>
        <begin position="1"/>
        <end position="20"/>
    </location>
</feature>
<feature type="chain" id="PRO_5006702562" evidence="1">
    <location>
        <begin position="21"/>
        <end position="64"/>
    </location>
</feature>
<dbReference type="Proteomes" id="UP000038802">
    <property type="component" value="Unassembled WGS sequence"/>
</dbReference>
<dbReference type="AlphaFoldDB" id="A0A0U0RZW8"/>
<organism evidence="2 3">
    <name type="scientific">Mycobacterium tuberculosis</name>
    <dbReference type="NCBI Taxonomy" id="1773"/>
    <lineage>
        <taxon>Bacteria</taxon>
        <taxon>Bacillati</taxon>
        <taxon>Actinomycetota</taxon>
        <taxon>Actinomycetes</taxon>
        <taxon>Mycobacteriales</taxon>
        <taxon>Mycobacteriaceae</taxon>
        <taxon>Mycobacterium</taxon>
        <taxon>Mycobacterium tuberculosis complex</taxon>
    </lineage>
</organism>
<keyword evidence="1" id="KW-0732">Signal</keyword>
<accession>A0A0U0RZW8</accession>
<evidence type="ECO:0000313" key="3">
    <source>
        <dbReference type="Proteomes" id="UP000038802"/>
    </source>
</evidence>
<proteinExistence type="predicted"/>
<sequence>MPKTFVAAASAMLMSSPADATCQLSNSLIRQIARISPRARLTSSWSIGVTPLPPGTDAHACTRS</sequence>
<protein>
    <submittedName>
        <fullName evidence="2">Uncharacterized protein</fullName>
    </submittedName>
</protein>
<evidence type="ECO:0000313" key="2">
    <source>
        <dbReference type="EMBL" id="COW36863.1"/>
    </source>
</evidence>
<evidence type="ECO:0000256" key="1">
    <source>
        <dbReference type="SAM" id="SignalP"/>
    </source>
</evidence>
<name>A0A0U0RZW8_MYCTX</name>
<reference evidence="3" key="1">
    <citation type="submission" date="2015-03" db="EMBL/GenBank/DDBJ databases">
        <authorList>
            <consortium name="Pathogen Informatics"/>
        </authorList>
    </citation>
    <scope>NUCLEOTIDE SEQUENCE [LARGE SCALE GENOMIC DNA]</scope>
    <source>
        <strain evidence="3">K00500041</strain>
    </source>
</reference>
<dbReference type="EMBL" id="CSAE01000483">
    <property type="protein sequence ID" value="COW36863.1"/>
    <property type="molecule type" value="Genomic_DNA"/>
</dbReference>